<gene>
    <name evidence="2" type="ORF">M513_09961</name>
    <name evidence="3" type="ORF">M514_09961</name>
</gene>
<organism evidence="2 4">
    <name type="scientific">Trichuris suis</name>
    <name type="common">pig whipworm</name>
    <dbReference type="NCBI Taxonomy" id="68888"/>
    <lineage>
        <taxon>Eukaryota</taxon>
        <taxon>Metazoa</taxon>
        <taxon>Ecdysozoa</taxon>
        <taxon>Nematoda</taxon>
        <taxon>Enoplea</taxon>
        <taxon>Dorylaimia</taxon>
        <taxon>Trichinellida</taxon>
        <taxon>Trichuridae</taxon>
        <taxon>Trichuris</taxon>
    </lineage>
</organism>
<protein>
    <submittedName>
        <fullName evidence="2">Uncharacterized protein</fullName>
    </submittedName>
</protein>
<evidence type="ECO:0000256" key="1">
    <source>
        <dbReference type="SAM" id="MobiDB-lite"/>
    </source>
</evidence>
<feature type="region of interest" description="Disordered" evidence="1">
    <location>
        <begin position="49"/>
        <end position="71"/>
    </location>
</feature>
<reference evidence="2 4" key="1">
    <citation type="journal article" date="2014" name="Nat. Genet.">
        <title>Genome and transcriptome of the porcine whipworm Trichuris suis.</title>
        <authorList>
            <person name="Jex A.R."/>
            <person name="Nejsum P."/>
            <person name="Schwarz E.M."/>
            <person name="Hu L."/>
            <person name="Young N.D."/>
            <person name="Hall R.S."/>
            <person name="Korhonen P.K."/>
            <person name="Liao S."/>
            <person name="Thamsborg S."/>
            <person name="Xia J."/>
            <person name="Xu P."/>
            <person name="Wang S."/>
            <person name="Scheerlinck J.P."/>
            <person name="Hofmann A."/>
            <person name="Sternberg P.W."/>
            <person name="Wang J."/>
            <person name="Gasser R.B."/>
        </authorList>
    </citation>
    <scope>NUCLEOTIDE SEQUENCE [LARGE SCALE GENOMIC DNA]</scope>
    <source>
        <strain evidence="3">DCEP-RM93F</strain>
        <strain evidence="2">DCEP-RM93M</strain>
    </source>
</reference>
<feature type="compositionally biased region" description="Basic and acidic residues" evidence="1">
    <location>
        <begin position="1"/>
        <end position="18"/>
    </location>
</feature>
<accession>A0A085LVZ1</accession>
<dbReference type="EMBL" id="KL367601">
    <property type="protein sequence ID" value="KFD62192.1"/>
    <property type="molecule type" value="Genomic_DNA"/>
</dbReference>
<keyword evidence="4" id="KW-1185">Reference proteome</keyword>
<dbReference type="Proteomes" id="UP000030758">
    <property type="component" value="Unassembled WGS sequence"/>
</dbReference>
<evidence type="ECO:0000313" key="4">
    <source>
        <dbReference type="Proteomes" id="UP000030764"/>
    </source>
</evidence>
<name>A0A085LVZ1_9BILA</name>
<proteinExistence type="predicted"/>
<sequence length="114" mass="12250">MDRDLREDNNHRDSELKQSDLLQSGQISQTGAGHSQIALWVVLSEGHVGPTTSSCCHQHGPRPAASAGTASREWETCFVTSSALVLIQDSDATGFRPVGPYDPFGIAAHSEFQS</sequence>
<evidence type="ECO:0000313" key="2">
    <source>
        <dbReference type="EMBL" id="KFD49137.1"/>
    </source>
</evidence>
<dbReference type="Proteomes" id="UP000030764">
    <property type="component" value="Unassembled WGS sequence"/>
</dbReference>
<feature type="region of interest" description="Disordered" evidence="1">
    <location>
        <begin position="1"/>
        <end position="28"/>
    </location>
</feature>
<evidence type="ECO:0000313" key="3">
    <source>
        <dbReference type="EMBL" id="KFD62192.1"/>
    </source>
</evidence>
<dbReference type="EMBL" id="KL363277">
    <property type="protein sequence ID" value="KFD49137.1"/>
    <property type="molecule type" value="Genomic_DNA"/>
</dbReference>
<dbReference type="AlphaFoldDB" id="A0A085LVZ1"/>